<keyword evidence="7 10" id="KW-0067">ATP-binding</keyword>
<gene>
    <name evidence="10" type="primary">ispE</name>
    <name evidence="13" type="ORF">SAMN02746062_01976</name>
</gene>
<evidence type="ECO:0000256" key="10">
    <source>
        <dbReference type="HAMAP-Rule" id="MF_00061"/>
    </source>
</evidence>
<dbReference type="SUPFAM" id="SSF55060">
    <property type="entry name" value="GHMP Kinase, C-terminal domain"/>
    <property type="match status" value="1"/>
</dbReference>
<evidence type="ECO:0000256" key="3">
    <source>
        <dbReference type="ARBA" id="ARBA00017473"/>
    </source>
</evidence>
<dbReference type="EC" id="2.7.1.148" evidence="2 10"/>
<keyword evidence="6 10" id="KW-0418">Kinase</keyword>
<dbReference type="AlphaFoldDB" id="A0A286EGP0"/>
<dbReference type="InterPro" id="IPR014721">
    <property type="entry name" value="Ribsml_uS5_D2-typ_fold_subgr"/>
</dbReference>
<evidence type="ECO:0000256" key="6">
    <source>
        <dbReference type="ARBA" id="ARBA00022777"/>
    </source>
</evidence>
<keyword evidence="4 10" id="KW-0808">Transferase</keyword>
<dbReference type="GO" id="GO:0050515">
    <property type="term" value="F:4-(cytidine 5'-diphospho)-2-C-methyl-D-erythritol kinase activity"/>
    <property type="evidence" value="ECO:0007669"/>
    <property type="project" value="UniProtKB-UniRule"/>
</dbReference>
<feature type="domain" description="GHMP kinase N-terminal" evidence="11">
    <location>
        <begin position="70"/>
        <end position="148"/>
    </location>
</feature>
<keyword evidence="8 10" id="KW-0414">Isoprene biosynthesis</keyword>
<keyword evidence="14" id="KW-1185">Reference proteome</keyword>
<dbReference type="InterPro" id="IPR006204">
    <property type="entry name" value="GHMP_kinase_N_dom"/>
</dbReference>
<comment type="pathway">
    <text evidence="10">Isoprenoid biosynthesis; isopentenyl diphosphate biosynthesis via DXP pathway; isopentenyl diphosphate from 1-deoxy-D-xylulose 5-phosphate: step 3/6.</text>
</comment>
<feature type="active site" evidence="10">
    <location>
        <position position="14"/>
    </location>
</feature>
<dbReference type="GO" id="GO:0019288">
    <property type="term" value="P:isopentenyl diphosphate biosynthetic process, methylerythritol 4-phosphate pathway"/>
    <property type="evidence" value="ECO:0007669"/>
    <property type="project" value="UniProtKB-UniRule"/>
</dbReference>
<evidence type="ECO:0000256" key="9">
    <source>
        <dbReference type="ARBA" id="ARBA00032554"/>
    </source>
</evidence>
<dbReference type="UniPathway" id="UPA00056">
    <property type="reaction ID" value="UER00094"/>
</dbReference>
<evidence type="ECO:0000256" key="8">
    <source>
        <dbReference type="ARBA" id="ARBA00023229"/>
    </source>
</evidence>
<evidence type="ECO:0000313" key="14">
    <source>
        <dbReference type="Proteomes" id="UP000219669"/>
    </source>
</evidence>
<sequence>MLPEHLPHYPSPAKLNLDLRIIGRLPNGYHALESIFTLIDLCDELSIQPRDDGQIILHTPTQGVEPEHDLTVRAAKLLRQHSGSLKCGADIWLNKKIPMGGGLGGGSSNAATVLLVLNHLWDCRLNQQQLIDLGVKLGADVPFFIFGRTAFARGVGEILQDFDIPQQYYVLLRPDEHVATPRIFAHPNLPRNSPSNPQPTWANMQPLRNDMQDVVLQDYPQVQAAFQTLAQYGEPRMTGSGACLFLSCATPEQAQAIQFRLPENWQTWCIQSVAQHPLFSILSNR</sequence>
<feature type="binding site" evidence="10">
    <location>
        <begin position="98"/>
        <end position="108"/>
    </location>
    <ligand>
        <name>ATP</name>
        <dbReference type="ChEBI" id="CHEBI:30616"/>
    </ligand>
</feature>
<name>A0A286EGP0_9NEIS</name>
<dbReference type="PANTHER" id="PTHR43527:SF2">
    <property type="entry name" value="4-DIPHOSPHOCYTIDYL-2-C-METHYL-D-ERYTHRITOL KINASE, CHLOROPLASTIC"/>
    <property type="match status" value="1"/>
</dbReference>
<dbReference type="PANTHER" id="PTHR43527">
    <property type="entry name" value="4-DIPHOSPHOCYTIDYL-2-C-METHYL-D-ERYTHRITOL KINASE, CHLOROPLASTIC"/>
    <property type="match status" value="1"/>
</dbReference>
<keyword evidence="5 10" id="KW-0547">Nucleotide-binding</keyword>
<dbReference type="RefSeq" id="WP_097114954.1">
    <property type="nucleotide sequence ID" value="NZ_CP083931.1"/>
</dbReference>
<dbReference type="InterPro" id="IPR004424">
    <property type="entry name" value="IspE"/>
</dbReference>
<dbReference type="InterPro" id="IPR013750">
    <property type="entry name" value="GHMP_kinase_C_dom"/>
</dbReference>
<dbReference type="Pfam" id="PF00288">
    <property type="entry name" value="GHMP_kinases_N"/>
    <property type="match status" value="1"/>
</dbReference>
<evidence type="ECO:0000256" key="4">
    <source>
        <dbReference type="ARBA" id="ARBA00022679"/>
    </source>
</evidence>
<comment type="function">
    <text evidence="10">Catalyzes the phosphorylation of the position 2 hydroxy group of 4-diphosphocytidyl-2C-methyl-D-erythritol.</text>
</comment>
<dbReference type="InterPro" id="IPR020568">
    <property type="entry name" value="Ribosomal_Su5_D2-typ_SF"/>
</dbReference>
<dbReference type="InterPro" id="IPR036554">
    <property type="entry name" value="GHMP_kinase_C_sf"/>
</dbReference>
<dbReference type="NCBIfam" id="TIGR00154">
    <property type="entry name" value="ispE"/>
    <property type="match status" value="1"/>
</dbReference>
<proteinExistence type="inferred from homology"/>
<dbReference type="Proteomes" id="UP000219669">
    <property type="component" value="Unassembled WGS sequence"/>
</dbReference>
<dbReference type="Gene3D" id="3.30.230.10">
    <property type="match status" value="1"/>
</dbReference>
<dbReference type="GO" id="GO:0016114">
    <property type="term" value="P:terpenoid biosynthetic process"/>
    <property type="evidence" value="ECO:0007669"/>
    <property type="project" value="UniProtKB-UniRule"/>
</dbReference>
<evidence type="ECO:0000256" key="2">
    <source>
        <dbReference type="ARBA" id="ARBA00012052"/>
    </source>
</evidence>
<dbReference type="GO" id="GO:0005524">
    <property type="term" value="F:ATP binding"/>
    <property type="evidence" value="ECO:0007669"/>
    <property type="project" value="UniProtKB-UniRule"/>
</dbReference>
<comment type="catalytic activity">
    <reaction evidence="10">
        <text>4-CDP-2-C-methyl-D-erythritol + ATP = 4-CDP-2-C-methyl-D-erythritol 2-phosphate + ADP + H(+)</text>
        <dbReference type="Rhea" id="RHEA:18437"/>
        <dbReference type="ChEBI" id="CHEBI:15378"/>
        <dbReference type="ChEBI" id="CHEBI:30616"/>
        <dbReference type="ChEBI" id="CHEBI:57823"/>
        <dbReference type="ChEBI" id="CHEBI:57919"/>
        <dbReference type="ChEBI" id="CHEBI:456216"/>
        <dbReference type="EC" id="2.7.1.148"/>
    </reaction>
</comment>
<protein>
    <recommendedName>
        <fullName evidence="3 10">4-diphosphocytidyl-2-C-methyl-D-erythritol kinase</fullName>
        <shortName evidence="10">CMK</shortName>
        <ecNumber evidence="2 10">2.7.1.148</ecNumber>
    </recommendedName>
    <alternativeName>
        <fullName evidence="9 10">4-(cytidine-5'-diphospho)-2-C-methyl-D-erythritol kinase</fullName>
    </alternativeName>
</protein>
<evidence type="ECO:0000259" key="12">
    <source>
        <dbReference type="Pfam" id="PF08544"/>
    </source>
</evidence>
<evidence type="ECO:0000256" key="1">
    <source>
        <dbReference type="ARBA" id="ARBA00009684"/>
    </source>
</evidence>
<dbReference type="HAMAP" id="MF_00061">
    <property type="entry name" value="IspE"/>
    <property type="match status" value="1"/>
</dbReference>
<accession>A0A286EGP0</accession>
<comment type="similarity">
    <text evidence="1 10">Belongs to the GHMP kinase family. IspE subfamily.</text>
</comment>
<feature type="active site" evidence="10">
    <location>
        <position position="140"/>
    </location>
</feature>
<evidence type="ECO:0000256" key="7">
    <source>
        <dbReference type="ARBA" id="ARBA00022840"/>
    </source>
</evidence>
<dbReference type="EMBL" id="OCNF01000022">
    <property type="protein sequence ID" value="SOD70096.1"/>
    <property type="molecule type" value="Genomic_DNA"/>
</dbReference>
<reference evidence="13 14" key="1">
    <citation type="submission" date="2017-09" db="EMBL/GenBank/DDBJ databases">
        <authorList>
            <person name="Ehlers B."/>
            <person name="Leendertz F.H."/>
        </authorList>
    </citation>
    <scope>NUCLEOTIDE SEQUENCE [LARGE SCALE GENOMIC DNA]</scope>
    <source>
        <strain evidence="13 14">DSM 16848</strain>
    </source>
</reference>
<dbReference type="SUPFAM" id="SSF54211">
    <property type="entry name" value="Ribosomal protein S5 domain 2-like"/>
    <property type="match status" value="1"/>
</dbReference>
<evidence type="ECO:0000256" key="5">
    <source>
        <dbReference type="ARBA" id="ARBA00022741"/>
    </source>
</evidence>
<evidence type="ECO:0000259" key="11">
    <source>
        <dbReference type="Pfam" id="PF00288"/>
    </source>
</evidence>
<dbReference type="Gene3D" id="3.30.70.890">
    <property type="entry name" value="GHMP kinase, C-terminal domain"/>
    <property type="match status" value="1"/>
</dbReference>
<dbReference type="OrthoDB" id="9809438at2"/>
<organism evidence="13 14">
    <name type="scientific">Alysiella filiformis DSM 16848</name>
    <dbReference type="NCBI Taxonomy" id="1120981"/>
    <lineage>
        <taxon>Bacteria</taxon>
        <taxon>Pseudomonadati</taxon>
        <taxon>Pseudomonadota</taxon>
        <taxon>Betaproteobacteria</taxon>
        <taxon>Neisseriales</taxon>
        <taxon>Neisseriaceae</taxon>
        <taxon>Alysiella</taxon>
    </lineage>
</organism>
<evidence type="ECO:0000313" key="13">
    <source>
        <dbReference type="EMBL" id="SOD70096.1"/>
    </source>
</evidence>
<dbReference type="PIRSF" id="PIRSF010376">
    <property type="entry name" value="IspE"/>
    <property type="match status" value="1"/>
</dbReference>
<feature type="domain" description="GHMP kinase C-terminal" evidence="12">
    <location>
        <begin position="210"/>
        <end position="265"/>
    </location>
</feature>
<dbReference type="Pfam" id="PF08544">
    <property type="entry name" value="GHMP_kinases_C"/>
    <property type="match status" value="1"/>
</dbReference>